<dbReference type="GeneID" id="36550620"/>
<evidence type="ECO:0000256" key="1">
    <source>
        <dbReference type="ARBA" id="ARBA00023015"/>
    </source>
</evidence>
<dbReference type="VEuPathDB" id="FungiDB:P170DRAFT_235990"/>
<dbReference type="SMART" id="SM00066">
    <property type="entry name" value="GAL4"/>
    <property type="match status" value="1"/>
</dbReference>
<evidence type="ECO:0000259" key="6">
    <source>
        <dbReference type="PROSITE" id="PS50048"/>
    </source>
</evidence>
<dbReference type="GO" id="GO:0000981">
    <property type="term" value="F:DNA-binding transcription factor activity, RNA polymerase II-specific"/>
    <property type="evidence" value="ECO:0007669"/>
    <property type="project" value="InterPro"/>
</dbReference>
<dbReference type="EMBL" id="MSFO01000006">
    <property type="protein sequence ID" value="PLB47189.1"/>
    <property type="molecule type" value="Genomic_DNA"/>
</dbReference>
<dbReference type="PANTHER" id="PTHR37534">
    <property type="entry name" value="TRANSCRIPTIONAL ACTIVATOR PROTEIN UGA3"/>
    <property type="match status" value="1"/>
</dbReference>
<evidence type="ECO:0000256" key="2">
    <source>
        <dbReference type="ARBA" id="ARBA00023125"/>
    </source>
</evidence>
<dbReference type="OrthoDB" id="4078573at2759"/>
<dbReference type="InterPro" id="IPR036864">
    <property type="entry name" value="Zn2-C6_fun-type_DNA-bd_sf"/>
</dbReference>
<feature type="region of interest" description="Disordered" evidence="5">
    <location>
        <begin position="180"/>
        <end position="199"/>
    </location>
</feature>
<dbReference type="Pfam" id="PF00172">
    <property type="entry name" value="Zn_clus"/>
    <property type="match status" value="1"/>
</dbReference>
<dbReference type="GO" id="GO:0000976">
    <property type="term" value="F:transcription cis-regulatory region binding"/>
    <property type="evidence" value="ECO:0007669"/>
    <property type="project" value="TreeGrafter"/>
</dbReference>
<dbReference type="GO" id="GO:0008270">
    <property type="term" value="F:zinc ion binding"/>
    <property type="evidence" value="ECO:0007669"/>
    <property type="project" value="InterPro"/>
</dbReference>
<dbReference type="PANTHER" id="PTHR37534:SF40">
    <property type="entry name" value="ZN(2)-C6 FUNGAL-TYPE DOMAIN-CONTAINING PROTEIN"/>
    <property type="match status" value="1"/>
</dbReference>
<dbReference type="Gene3D" id="4.10.240.10">
    <property type="entry name" value="Zn(2)-C6 fungal-type DNA-binding domain"/>
    <property type="match status" value="1"/>
</dbReference>
<feature type="domain" description="Zn(2)-C6 fungal-type" evidence="6">
    <location>
        <begin position="88"/>
        <end position="118"/>
    </location>
</feature>
<evidence type="ECO:0000256" key="5">
    <source>
        <dbReference type="SAM" id="MobiDB-lite"/>
    </source>
</evidence>
<protein>
    <recommendedName>
        <fullName evidence="6">Zn(2)-C6 fungal-type domain-containing protein</fullName>
    </recommendedName>
</protein>
<dbReference type="InterPro" id="IPR001138">
    <property type="entry name" value="Zn2Cys6_DnaBD"/>
</dbReference>
<sequence>MASAMDNHVFPALDLDIAMDLPGAGEILGIEMSNDSVSLSDNPAGEAAREDEDTPTPNSAVSASRTPGSDTTRRREAVIRKSRRVRTGCLTCRERHLKCDEALHRCQNCRKSGRVCRRGVRLNFIDTQVVKPPNDLTPEPGHRVSFRDESRHIASEYVGGFERYPPPTVEVSVDRDSLVSPPLSGRYNTTGAGRSGLGMGQSEGVAYSPNGRSVSTPQLVPDRSASFAPFRSAKQGRGASNACLSNPEEVFLVQTFVEQVGPWMDSMDETKHFTNILPFHALEEPMLLKAFMACGARHLFHVNPSYGEGKASYFHDLASQDLLSMLQDPDRDSVLCATTAVILNVYESMCSRSTLSVHGMNHVAGARALVKECRWDATSQGLGGACFWLNISLELLSCLHFNWALTWDPDTWGVDMNMEQTQPSVAGNEELWTHRMVYICAKVANFRSSFSHVQGLDHSTAQIDQWYRDWCTYSEWCDQWANAVPRSMTPLGYLQPWQTHSKSVFPEIWLIKRSSIIARLLYHTARILLTKIHPLESEYSPEMQSVQQSHAHDICGIIAHTKDRGISTLCTRFLFIAASCLATRDAQDEILTTIDRIKETGCPVEHIKEELQEAWGWTVHAHGHNVGVGVGVGVGVEVDSLFGDHAFTPDPDPSAMLKLHSPVVVNPLLAFADFDLESHPYQGIYVKPRG</sequence>
<organism evidence="7 8">
    <name type="scientific">Aspergillus steynii IBT 23096</name>
    <dbReference type="NCBI Taxonomy" id="1392250"/>
    <lineage>
        <taxon>Eukaryota</taxon>
        <taxon>Fungi</taxon>
        <taxon>Dikarya</taxon>
        <taxon>Ascomycota</taxon>
        <taxon>Pezizomycotina</taxon>
        <taxon>Eurotiomycetes</taxon>
        <taxon>Eurotiomycetidae</taxon>
        <taxon>Eurotiales</taxon>
        <taxon>Aspergillaceae</taxon>
        <taxon>Aspergillus</taxon>
        <taxon>Aspergillus subgen. Circumdati</taxon>
    </lineage>
</organism>
<dbReference type="CDD" id="cd12148">
    <property type="entry name" value="fungal_TF_MHR"/>
    <property type="match status" value="1"/>
</dbReference>
<evidence type="ECO:0000313" key="8">
    <source>
        <dbReference type="Proteomes" id="UP000234275"/>
    </source>
</evidence>
<dbReference type="Proteomes" id="UP000234275">
    <property type="component" value="Unassembled WGS sequence"/>
</dbReference>
<dbReference type="PROSITE" id="PS00463">
    <property type="entry name" value="ZN2_CY6_FUNGAL_1"/>
    <property type="match status" value="1"/>
</dbReference>
<dbReference type="GO" id="GO:0045944">
    <property type="term" value="P:positive regulation of transcription by RNA polymerase II"/>
    <property type="evidence" value="ECO:0007669"/>
    <property type="project" value="TreeGrafter"/>
</dbReference>
<evidence type="ECO:0000256" key="4">
    <source>
        <dbReference type="ARBA" id="ARBA00023242"/>
    </source>
</evidence>
<evidence type="ECO:0000256" key="3">
    <source>
        <dbReference type="ARBA" id="ARBA00023163"/>
    </source>
</evidence>
<keyword evidence="2" id="KW-0238">DNA-binding</keyword>
<dbReference type="GO" id="GO:0005634">
    <property type="term" value="C:nucleus"/>
    <property type="evidence" value="ECO:0007669"/>
    <property type="project" value="TreeGrafter"/>
</dbReference>
<proteinExistence type="predicted"/>
<dbReference type="CDD" id="cd00067">
    <property type="entry name" value="GAL4"/>
    <property type="match status" value="1"/>
</dbReference>
<dbReference type="RefSeq" id="XP_024702491.1">
    <property type="nucleotide sequence ID" value="XM_024842921.1"/>
</dbReference>
<keyword evidence="3" id="KW-0804">Transcription</keyword>
<dbReference type="AlphaFoldDB" id="A0A2I2G2U5"/>
<name>A0A2I2G2U5_9EURO</name>
<comment type="caution">
    <text evidence="7">The sequence shown here is derived from an EMBL/GenBank/DDBJ whole genome shotgun (WGS) entry which is preliminary data.</text>
</comment>
<keyword evidence="4" id="KW-0539">Nucleus</keyword>
<accession>A0A2I2G2U5</accession>
<dbReference type="PROSITE" id="PS50048">
    <property type="entry name" value="ZN2_CY6_FUNGAL_2"/>
    <property type="match status" value="1"/>
</dbReference>
<dbReference type="SUPFAM" id="SSF57701">
    <property type="entry name" value="Zn2/Cys6 DNA-binding domain"/>
    <property type="match status" value="1"/>
</dbReference>
<dbReference type="STRING" id="1392250.A0A2I2G2U5"/>
<feature type="region of interest" description="Disordered" evidence="5">
    <location>
        <begin position="35"/>
        <end position="75"/>
    </location>
</feature>
<keyword evidence="1" id="KW-0805">Transcription regulation</keyword>
<gene>
    <name evidence="7" type="ORF">P170DRAFT_235990</name>
</gene>
<feature type="compositionally biased region" description="Polar residues" evidence="5">
    <location>
        <begin position="55"/>
        <end position="70"/>
    </location>
</feature>
<keyword evidence="8" id="KW-1185">Reference proteome</keyword>
<evidence type="ECO:0000313" key="7">
    <source>
        <dbReference type="EMBL" id="PLB47189.1"/>
    </source>
</evidence>
<reference evidence="7 8" key="1">
    <citation type="submission" date="2016-12" db="EMBL/GenBank/DDBJ databases">
        <title>The genomes of Aspergillus section Nigri reveals drivers in fungal speciation.</title>
        <authorList>
            <consortium name="DOE Joint Genome Institute"/>
            <person name="Vesth T.C."/>
            <person name="Nybo J."/>
            <person name="Theobald S."/>
            <person name="Brandl J."/>
            <person name="Frisvad J.C."/>
            <person name="Nielsen K.F."/>
            <person name="Lyhne E.K."/>
            <person name="Kogle M.E."/>
            <person name="Kuo A."/>
            <person name="Riley R."/>
            <person name="Clum A."/>
            <person name="Nolan M."/>
            <person name="Lipzen A."/>
            <person name="Salamov A."/>
            <person name="Henrissat B."/>
            <person name="Wiebenga A."/>
            <person name="De Vries R.P."/>
            <person name="Grigoriev I.V."/>
            <person name="Mortensen U.H."/>
            <person name="Andersen M.R."/>
            <person name="Baker S.E."/>
        </authorList>
    </citation>
    <scope>NUCLEOTIDE SEQUENCE [LARGE SCALE GENOMIC DNA]</scope>
    <source>
        <strain evidence="7 8">IBT 23096</strain>
    </source>
</reference>